<keyword evidence="8" id="KW-1185">Reference proteome</keyword>
<dbReference type="Proteomes" id="UP000661435">
    <property type="component" value="Unassembled WGS sequence"/>
</dbReference>
<evidence type="ECO:0000313" key="8">
    <source>
        <dbReference type="Proteomes" id="UP000661435"/>
    </source>
</evidence>
<sequence>MKEFYRIHELSGLFGLCPDTLRYYEEKGLLHPARGENRYRMYGIQDVITLNIVRSLRELGMTVEDIRTYLERRSVEETLALLEEEERLLRRRMEELERTRRQARRRQARLERYAAVEAERVEFLYEEERSCVFLQEDIILEGEIDFLLKKLEHRHQDYIKIIGDQCMGAAVDGESLKQGVYNHFSRVFFLTEPGLPSDGVLPAGEYARLFYRGGYGALQRHYQTLLAQVAAAGRRPAGEPLELYRIDAHDTNREAEYVTELQVPVR</sequence>
<dbReference type="SMART" id="SM00422">
    <property type="entry name" value="HTH_MERR"/>
    <property type="match status" value="1"/>
</dbReference>
<dbReference type="PROSITE" id="PS50937">
    <property type="entry name" value="HTH_MERR_2"/>
    <property type="match status" value="1"/>
</dbReference>
<keyword evidence="1" id="KW-0678">Repressor</keyword>
<dbReference type="InterPro" id="IPR047057">
    <property type="entry name" value="MerR_fam"/>
</dbReference>
<dbReference type="PANTHER" id="PTHR30204:SF69">
    <property type="entry name" value="MERR-FAMILY TRANSCRIPTIONAL REGULATOR"/>
    <property type="match status" value="1"/>
</dbReference>
<dbReference type="SUPFAM" id="SSF46955">
    <property type="entry name" value="Putative DNA-binding domain"/>
    <property type="match status" value="1"/>
</dbReference>
<dbReference type="AlphaFoldDB" id="A0A8J6JHG3"/>
<evidence type="ECO:0000256" key="5">
    <source>
        <dbReference type="SAM" id="Coils"/>
    </source>
</evidence>
<dbReference type="SUPFAM" id="SSF55136">
    <property type="entry name" value="Probable bacterial effector-binding domain"/>
    <property type="match status" value="1"/>
</dbReference>
<dbReference type="SMART" id="SM00871">
    <property type="entry name" value="AraC_E_bind"/>
    <property type="match status" value="1"/>
</dbReference>
<dbReference type="InterPro" id="IPR000551">
    <property type="entry name" value="MerR-type_HTH_dom"/>
</dbReference>
<protein>
    <submittedName>
        <fullName evidence="7">MerR family transcriptional regulator</fullName>
    </submittedName>
</protein>
<dbReference type="Pfam" id="PF06445">
    <property type="entry name" value="GyrI-like"/>
    <property type="match status" value="1"/>
</dbReference>
<gene>
    <name evidence="7" type="ORF">H8S57_13345</name>
</gene>
<dbReference type="InterPro" id="IPR011256">
    <property type="entry name" value="Reg_factor_effector_dom_sf"/>
</dbReference>
<dbReference type="EMBL" id="JACOPP010000023">
    <property type="protein sequence ID" value="MBC5734699.1"/>
    <property type="molecule type" value="Genomic_DNA"/>
</dbReference>
<dbReference type="GO" id="GO:0003700">
    <property type="term" value="F:DNA-binding transcription factor activity"/>
    <property type="evidence" value="ECO:0007669"/>
    <property type="project" value="InterPro"/>
</dbReference>
<name>A0A8J6JHG3_9FIRM</name>
<organism evidence="7 8">
    <name type="scientific">Lawsonibacter hominis</name>
    <dbReference type="NCBI Taxonomy" id="2763053"/>
    <lineage>
        <taxon>Bacteria</taxon>
        <taxon>Bacillati</taxon>
        <taxon>Bacillota</taxon>
        <taxon>Clostridia</taxon>
        <taxon>Eubacteriales</taxon>
        <taxon>Oscillospiraceae</taxon>
        <taxon>Lawsonibacter</taxon>
    </lineage>
</organism>
<keyword evidence="4" id="KW-0804">Transcription</keyword>
<dbReference type="Gene3D" id="3.20.80.10">
    <property type="entry name" value="Regulatory factor, effector binding domain"/>
    <property type="match status" value="1"/>
</dbReference>
<evidence type="ECO:0000256" key="3">
    <source>
        <dbReference type="ARBA" id="ARBA00023125"/>
    </source>
</evidence>
<dbReference type="RefSeq" id="WP_186908527.1">
    <property type="nucleotide sequence ID" value="NZ_JACOPP010000023.1"/>
</dbReference>
<evidence type="ECO:0000256" key="2">
    <source>
        <dbReference type="ARBA" id="ARBA00023015"/>
    </source>
</evidence>
<keyword evidence="2" id="KW-0805">Transcription regulation</keyword>
<comment type="caution">
    <text evidence="7">The sequence shown here is derived from an EMBL/GenBank/DDBJ whole genome shotgun (WGS) entry which is preliminary data.</text>
</comment>
<keyword evidence="5" id="KW-0175">Coiled coil</keyword>
<reference evidence="7" key="1">
    <citation type="submission" date="2020-08" db="EMBL/GenBank/DDBJ databases">
        <title>Genome public.</title>
        <authorList>
            <person name="Liu C."/>
            <person name="Sun Q."/>
        </authorList>
    </citation>
    <scope>NUCLEOTIDE SEQUENCE</scope>
    <source>
        <strain evidence="7">NSJ-51</strain>
    </source>
</reference>
<evidence type="ECO:0000256" key="1">
    <source>
        <dbReference type="ARBA" id="ARBA00022491"/>
    </source>
</evidence>
<feature type="domain" description="HTH merR-type" evidence="6">
    <location>
        <begin position="1"/>
        <end position="72"/>
    </location>
</feature>
<proteinExistence type="predicted"/>
<keyword evidence="3" id="KW-0238">DNA-binding</keyword>
<dbReference type="GO" id="GO:0003677">
    <property type="term" value="F:DNA binding"/>
    <property type="evidence" value="ECO:0007669"/>
    <property type="project" value="UniProtKB-KW"/>
</dbReference>
<dbReference type="Pfam" id="PF13411">
    <property type="entry name" value="MerR_1"/>
    <property type="match status" value="1"/>
</dbReference>
<dbReference type="InterPro" id="IPR029442">
    <property type="entry name" value="GyrI-like"/>
</dbReference>
<dbReference type="InterPro" id="IPR009061">
    <property type="entry name" value="DNA-bd_dom_put_sf"/>
</dbReference>
<dbReference type="PANTHER" id="PTHR30204">
    <property type="entry name" value="REDOX-CYCLING DRUG-SENSING TRANSCRIPTIONAL ACTIVATOR SOXR"/>
    <property type="match status" value="1"/>
</dbReference>
<feature type="coiled-coil region" evidence="5">
    <location>
        <begin position="72"/>
        <end position="113"/>
    </location>
</feature>
<dbReference type="PRINTS" id="PR00040">
    <property type="entry name" value="HTHMERR"/>
</dbReference>
<evidence type="ECO:0000256" key="4">
    <source>
        <dbReference type="ARBA" id="ARBA00023163"/>
    </source>
</evidence>
<accession>A0A8J6JHG3</accession>
<dbReference type="Gene3D" id="1.10.1660.10">
    <property type="match status" value="1"/>
</dbReference>
<evidence type="ECO:0000313" key="7">
    <source>
        <dbReference type="EMBL" id="MBC5734699.1"/>
    </source>
</evidence>
<dbReference type="CDD" id="cd00592">
    <property type="entry name" value="HTH_MerR-like"/>
    <property type="match status" value="1"/>
</dbReference>
<evidence type="ECO:0000259" key="6">
    <source>
        <dbReference type="PROSITE" id="PS50937"/>
    </source>
</evidence>
<dbReference type="InterPro" id="IPR010499">
    <property type="entry name" value="AraC_E-bd"/>
</dbReference>